<dbReference type="Pfam" id="PF12937">
    <property type="entry name" value="F-box-like"/>
    <property type="match status" value="1"/>
</dbReference>
<dbReference type="InterPro" id="IPR001680">
    <property type="entry name" value="WD40_rpt"/>
</dbReference>
<feature type="coiled-coil region" evidence="4">
    <location>
        <begin position="781"/>
        <end position="808"/>
    </location>
</feature>
<evidence type="ECO:0000313" key="7">
    <source>
        <dbReference type="Proteomes" id="UP000053872"/>
    </source>
</evidence>
<feature type="coiled-coil region" evidence="4">
    <location>
        <begin position="131"/>
        <end position="158"/>
    </location>
</feature>
<dbReference type="PANTHER" id="PTHR19872">
    <property type="entry name" value="UBIQUITIN LIGASE SPECIFICITY FACTOR/HREP PROTEIN"/>
    <property type="match status" value="1"/>
</dbReference>
<keyword evidence="7" id="KW-1185">Reference proteome</keyword>
<evidence type="ECO:0000256" key="4">
    <source>
        <dbReference type="SAM" id="Coils"/>
    </source>
</evidence>
<dbReference type="STRING" id="8932.A0A2I0LII8"/>
<dbReference type="InterPro" id="IPR036322">
    <property type="entry name" value="WD40_repeat_dom_sf"/>
</dbReference>
<proteinExistence type="predicted"/>
<evidence type="ECO:0000256" key="3">
    <source>
        <dbReference type="PROSITE-ProRule" id="PRU00221"/>
    </source>
</evidence>
<evidence type="ECO:0000313" key="6">
    <source>
        <dbReference type="EMBL" id="PKK17248.1"/>
    </source>
</evidence>
<dbReference type="InterPro" id="IPR015943">
    <property type="entry name" value="WD40/YVTN_repeat-like_dom_sf"/>
</dbReference>
<keyword evidence="4" id="KW-0175">Coiled coil</keyword>
<dbReference type="SMART" id="SM00320">
    <property type="entry name" value="WD40"/>
    <property type="match status" value="5"/>
</dbReference>
<dbReference type="CDD" id="cd00200">
    <property type="entry name" value="WD40"/>
    <property type="match status" value="1"/>
</dbReference>
<dbReference type="InterPro" id="IPR001810">
    <property type="entry name" value="F-box_dom"/>
</dbReference>
<name>A0A2I0LII8_COLLI</name>
<accession>A0A2I0LII8</accession>
<dbReference type="InterPro" id="IPR036047">
    <property type="entry name" value="F-box-like_dom_sf"/>
</dbReference>
<dbReference type="InterPro" id="IPR051075">
    <property type="entry name" value="SCF_subunit_WD-repeat"/>
</dbReference>
<evidence type="ECO:0000256" key="2">
    <source>
        <dbReference type="ARBA" id="ARBA00022737"/>
    </source>
</evidence>
<comment type="caution">
    <text evidence="6">The sequence shown here is derived from an EMBL/GenBank/DDBJ whole genome shotgun (WGS) entry which is preliminary data.</text>
</comment>
<dbReference type="Pfam" id="PF00400">
    <property type="entry name" value="WD40"/>
    <property type="match status" value="3"/>
</dbReference>
<feature type="repeat" description="WD" evidence="3">
    <location>
        <begin position="253"/>
        <end position="292"/>
    </location>
</feature>
<evidence type="ECO:0000259" key="5">
    <source>
        <dbReference type="Pfam" id="PF12937"/>
    </source>
</evidence>
<dbReference type="Gene3D" id="1.20.1280.50">
    <property type="match status" value="1"/>
</dbReference>
<organism evidence="6 7">
    <name type="scientific">Columba livia</name>
    <name type="common">Rock dove</name>
    <dbReference type="NCBI Taxonomy" id="8932"/>
    <lineage>
        <taxon>Eukaryota</taxon>
        <taxon>Metazoa</taxon>
        <taxon>Chordata</taxon>
        <taxon>Craniata</taxon>
        <taxon>Vertebrata</taxon>
        <taxon>Euteleostomi</taxon>
        <taxon>Archelosauria</taxon>
        <taxon>Archosauria</taxon>
        <taxon>Dinosauria</taxon>
        <taxon>Saurischia</taxon>
        <taxon>Theropoda</taxon>
        <taxon>Coelurosauria</taxon>
        <taxon>Aves</taxon>
        <taxon>Neognathae</taxon>
        <taxon>Neoaves</taxon>
        <taxon>Columbimorphae</taxon>
        <taxon>Columbiformes</taxon>
        <taxon>Columbidae</taxon>
        <taxon>Columba</taxon>
    </lineage>
</organism>
<gene>
    <name evidence="6" type="ORF">A306_00014728</name>
</gene>
<dbReference type="EMBL" id="AKCR02000376">
    <property type="protein sequence ID" value="PKK17248.1"/>
    <property type="molecule type" value="Genomic_DNA"/>
</dbReference>
<dbReference type="SUPFAM" id="SSF50978">
    <property type="entry name" value="WD40 repeat-like"/>
    <property type="match status" value="1"/>
</dbReference>
<dbReference type="Proteomes" id="UP000053872">
    <property type="component" value="Unassembled WGS sequence"/>
</dbReference>
<sequence>MWRRTRLLCPLSGRDEAVGPATHQSPSNVFGSKNLISCLPSHLSIYIFGLLDQKSLKACASVNRFWAYLAEEVNKERACRKIVQESILYLQGLCPKRAVPTYAKRVDVTVPVLNEEGDVIEDHDCESKPQRGERQEEKDNLQEAYRDLKTDTIKLEERNVFCGSYSVHVLMDRSDQSRIIHYSGGDLVAVGSADRKVRFLGMPGTKEVPPLLSGRAGSKALLLNEKKGFILSTGFDLSIRCWDIYSGACVKVFNGHYGTVTCLDLHEEQFVSGARDGMVKVWNLESGKCLQTLQHGSVVWVVRTDGARVVSGCERGLVRVWAADTGALIKTLKGHQGPVKCLSFDQWHLVTGSTAGNALGWSMLGNLRRCLTAFHHPKEVVSLQFLYLRVISGCTDGNIRVFNFLTGTCLKVLTANTSGGPISSVHVSENRMVINSPAVLLVFQFEDVRWDYTLDADREVAGKNNQQQVTWSRTPVLRRRRQHHDQMRRLALEPEALCNKLTRSAACQQHPHLLKMKKSSHVQAEQQNKLCGPDTTQPSTLTLGNMARARSKGFLANIPGSRCEHVPAHLYKAESTWQFGKSRGQSSPVSLAKFLLTLSTLQNACKAAPVRSHVHRHVKVKEAWEREHHHPEKVQIHKPSLQCKNDQAAQLRQAKLCSDSLTPRRIFVPFETKMLQLKLKNSLYGPTVKSSIPAPSVVRLKTCSGLLEEKKAPGKVIPPPGGGVQVIDPITAAAEQTKPTHATIAQTENGVVSRRKISFCANSAHPSQPNGGFRLLMEKQKERYEAAIAAQYKAEQQLTEERERARRRAWLRKVKGLPVDSFTGEGKIPAPELGFNTFI</sequence>
<evidence type="ECO:0000256" key="1">
    <source>
        <dbReference type="ARBA" id="ARBA00022574"/>
    </source>
</evidence>
<protein>
    <submittedName>
        <fullName evidence="6">F-box/WD repeat-containing protein 10</fullName>
    </submittedName>
</protein>
<dbReference type="AlphaFoldDB" id="A0A2I0LII8"/>
<keyword evidence="2" id="KW-0677">Repeat</keyword>
<keyword evidence="1 3" id="KW-0853">WD repeat</keyword>
<dbReference type="KEGG" id="clv:102088101"/>
<reference evidence="6 7" key="1">
    <citation type="journal article" date="2013" name="Science">
        <title>Genomic diversity and evolution of the head crest in the rock pigeon.</title>
        <authorList>
            <person name="Shapiro M.D."/>
            <person name="Kronenberg Z."/>
            <person name="Li C."/>
            <person name="Domyan E.T."/>
            <person name="Pan H."/>
            <person name="Campbell M."/>
            <person name="Tan H."/>
            <person name="Huff C.D."/>
            <person name="Hu H."/>
            <person name="Vickrey A.I."/>
            <person name="Nielsen S.C."/>
            <person name="Stringham S.A."/>
            <person name="Hu H."/>
            <person name="Willerslev E."/>
            <person name="Gilbert M.T."/>
            <person name="Yandell M."/>
            <person name="Zhang G."/>
            <person name="Wang J."/>
        </authorList>
    </citation>
    <scope>NUCLEOTIDE SEQUENCE [LARGE SCALE GENOMIC DNA]</scope>
    <source>
        <tissue evidence="6">Blood</tissue>
    </source>
</reference>
<dbReference type="PROSITE" id="PS50082">
    <property type="entry name" value="WD_REPEATS_2"/>
    <property type="match status" value="1"/>
</dbReference>
<dbReference type="InParanoid" id="A0A2I0LII8"/>
<dbReference type="PROSITE" id="PS50294">
    <property type="entry name" value="WD_REPEATS_REGION"/>
    <property type="match status" value="1"/>
</dbReference>
<dbReference type="PANTHER" id="PTHR19872:SF7">
    <property type="entry name" value="F-BOX AND WD REPEAT DOMAIN CONTAINING PROTEIN 10B-RELATED"/>
    <property type="match status" value="1"/>
</dbReference>
<dbReference type="SUPFAM" id="SSF81383">
    <property type="entry name" value="F-box domain"/>
    <property type="match status" value="1"/>
</dbReference>
<feature type="domain" description="F-box" evidence="5">
    <location>
        <begin position="36"/>
        <end position="71"/>
    </location>
</feature>
<dbReference type="Gene3D" id="2.130.10.10">
    <property type="entry name" value="YVTN repeat-like/Quinoprotein amine dehydrogenase"/>
    <property type="match status" value="1"/>
</dbReference>